<feature type="non-terminal residue" evidence="4">
    <location>
        <position position="209"/>
    </location>
</feature>
<dbReference type="PANTHER" id="PTHR13326:SF21">
    <property type="entry name" value="PSEUDOURIDYLATE SYNTHASE PUS7L"/>
    <property type="match status" value="1"/>
</dbReference>
<comment type="caution">
    <text evidence="4">The sequence shown here is derived from an EMBL/GenBank/DDBJ whole genome shotgun (WGS) entry which is preliminary data.</text>
</comment>
<organism evidence="4">
    <name type="scientific">mine drainage metagenome</name>
    <dbReference type="NCBI Taxonomy" id="410659"/>
    <lineage>
        <taxon>unclassified sequences</taxon>
        <taxon>metagenomes</taxon>
        <taxon>ecological metagenomes</taxon>
    </lineage>
</organism>
<evidence type="ECO:0000313" key="4">
    <source>
        <dbReference type="EMBL" id="EQD58976.1"/>
    </source>
</evidence>
<evidence type="ECO:0000256" key="2">
    <source>
        <dbReference type="ARBA" id="ARBA00023235"/>
    </source>
</evidence>
<dbReference type="Gene3D" id="1.10.1510.30">
    <property type="match status" value="1"/>
</dbReference>
<dbReference type="InterPro" id="IPR020103">
    <property type="entry name" value="PsdUridine_synth_cat_dom_sf"/>
</dbReference>
<protein>
    <submittedName>
        <fullName evidence="4">tRNA pseudouridine synthase D</fullName>
        <ecNumber evidence="4">5.4.99.-</ecNumber>
    </submittedName>
</protein>
<dbReference type="GO" id="GO:0009982">
    <property type="term" value="F:pseudouridine synthase activity"/>
    <property type="evidence" value="ECO:0007669"/>
    <property type="project" value="InterPro"/>
</dbReference>
<dbReference type="GO" id="GO:0003723">
    <property type="term" value="F:RNA binding"/>
    <property type="evidence" value="ECO:0007669"/>
    <property type="project" value="InterPro"/>
</dbReference>
<dbReference type="EMBL" id="AUZY01005457">
    <property type="protein sequence ID" value="EQD58976.1"/>
    <property type="molecule type" value="Genomic_DNA"/>
</dbReference>
<feature type="domain" description="TRUD" evidence="3">
    <location>
        <begin position="168"/>
        <end position="209"/>
    </location>
</feature>
<evidence type="ECO:0000256" key="1">
    <source>
        <dbReference type="ARBA" id="ARBA00007953"/>
    </source>
</evidence>
<dbReference type="AlphaFoldDB" id="T1AEC7"/>
<evidence type="ECO:0000259" key="3">
    <source>
        <dbReference type="PROSITE" id="PS50984"/>
    </source>
</evidence>
<dbReference type="InterPro" id="IPR011760">
    <property type="entry name" value="PsdUridine_synth_TruD_insert"/>
</dbReference>
<reference evidence="4" key="2">
    <citation type="journal article" date="2014" name="ISME J.">
        <title>Microbial stratification in low pH oxic and suboxic macroscopic growths along an acid mine drainage.</title>
        <authorList>
            <person name="Mendez-Garcia C."/>
            <person name="Mesa V."/>
            <person name="Sprenger R.R."/>
            <person name="Richter M."/>
            <person name="Diez M.S."/>
            <person name="Solano J."/>
            <person name="Bargiela R."/>
            <person name="Golyshina O.V."/>
            <person name="Manteca A."/>
            <person name="Ramos J.L."/>
            <person name="Gallego J.R."/>
            <person name="Llorente I."/>
            <person name="Martins Dos Santos V.A."/>
            <person name="Jensen O.N."/>
            <person name="Pelaez A.I."/>
            <person name="Sanchez J."/>
            <person name="Ferrer M."/>
        </authorList>
    </citation>
    <scope>NUCLEOTIDE SEQUENCE</scope>
</reference>
<keyword evidence="2 4" id="KW-0413">Isomerase</keyword>
<dbReference type="Gene3D" id="3.30.70.3160">
    <property type="match status" value="1"/>
</dbReference>
<dbReference type="GO" id="GO:0001522">
    <property type="term" value="P:pseudouridine synthesis"/>
    <property type="evidence" value="ECO:0007669"/>
    <property type="project" value="InterPro"/>
</dbReference>
<dbReference type="PANTHER" id="PTHR13326">
    <property type="entry name" value="TRNA PSEUDOURIDINE SYNTHASE D"/>
    <property type="match status" value="1"/>
</dbReference>
<gene>
    <name evidence="4" type="ORF">B1B_08379</name>
</gene>
<reference evidence="4" key="1">
    <citation type="submission" date="2013-08" db="EMBL/GenBank/DDBJ databases">
        <authorList>
            <person name="Mendez C."/>
            <person name="Richter M."/>
            <person name="Ferrer M."/>
            <person name="Sanchez J."/>
        </authorList>
    </citation>
    <scope>NUCLEOTIDE SEQUENCE</scope>
</reference>
<dbReference type="PROSITE" id="PS50984">
    <property type="entry name" value="TRUD"/>
    <property type="match status" value="1"/>
</dbReference>
<sequence length="209" mass="23154">MPDPLEPPPEERAIGIGFYASRTPGLPGRLKSSPDAFRVTEISSYPRPDPDGAFVVLRIVSRDWEQHELGAAIARRLGRPSGSLEWAGTKDRRAVAERLASYRGDLPSGPLDLPRVELIEAYRARDGLVLGHHYGNAFDIRIDGIARPAAEAVEVYRRIAEELRTAGGVPNFFGPQRFGEVRPITHEVGRWIVRGDLARAVDAYLIDRP</sequence>
<dbReference type="InterPro" id="IPR001656">
    <property type="entry name" value="PsdUridine_synth_TruD"/>
</dbReference>
<proteinExistence type="inferred from homology"/>
<dbReference type="EC" id="5.4.99.-" evidence="4"/>
<dbReference type="InterPro" id="IPR042214">
    <property type="entry name" value="TruD_catalytic"/>
</dbReference>
<dbReference type="SUPFAM" id="SSF55120">
    <property type="entry name" value="Pseudouridine synthase"/>
    <property type="match status" value="1"/>
</dbReference>
<comment type="similarity">
    <text evidence="1">Belongs to the pseudouridine synthase TruD family.</text>
</comment>
<accession>T1AEC7</accession>
<dbReference type="Pfam" id="PF01142">
    <property type="entry name" value="TruD"/>
    <property type="match status" value="1"/>
</dbReference>
<dbReference type="Gene3D" id="3.30.2350.20">
    <property type="entry name" value="TruD, catalytic domain"/>
    <property type="match status" value="1"/>
</dbReference>
<name>T1AEC7_9ZZZZ</name>